<name>A0A8T7M6H4_9CHLR</name>
<evidence type="ECO:0000256" key="4">
    <source>
        <dbReference type="ARBA" id="ARBA00023125"/>
    </source>
</evidence>
<comment type="caution">
    <text evidence="7">The sequence shown here is derived from an EMBL/GenBank/DDBJ whole genome shotgun (WGS) entry which is preliminary data.</text>
</comment>
<keyword evidence="6" id="KW-0814">Transposable element</keyword>
<evidence type="ECO:0000313" key="7">
    <source>
        <dbReference type="EMBL" id="NWJ47646.1"/>
    </source>
</evidence>
<evidence type="ECO:0000256" key="2">
    <source>
        <dbReference type="ARBA" id="ARBA00010961"/>
    </source>
</evidence>
<dbReference type="AlphaFoldDB" id="A0A8T7M6H4"/>
<dbReference type="GO" id="GO:0003677">
    <property type="term" value="F:DNA binding"/>
    <property type="evidence" value="ECO:0007669"/>
    <property type="project" value="UniProtKB-UniRule"/>
</dbReference>
<protein>
    <recommendedName>
        <fullName evidence="6">Mutator family transposase</fullName>
    </recommendedName>
</protein>
<comment type="similarity">
    <text evidence="2 6">Belongs to the transposase mutator family.</text>
</comment>
<dbReference type="Proteomes" id="UP000521676">
    <property type="component" value="Unassembled WGS sequence"/>
</dbReference>
<dbReference type="PANTHER" id="PTHR33217:SF8">
    <property type="entry name" value="MUTATOR FAMILY TRANSPOSASE"/>
    <property type="match status" value="1"/>
</dbReference>
<accession>A0A8T7M6H4</accession>
<dbReference type="Pfam" id="PF00872">
    <property type="entry name" value="Transposase_mut"/>
    <property type="match status" value="1"/>
</dbReference>
<sequence length="80" mass="9220">MGWEVCHCGKELGENWAELSNYPPDIRRLIYTTNSVEGYHRQLRKVIKTKGAFPSAESVKKLFYLANCDITSDWTMPIPN</sequence>
<keyword evidence="5 6" id="KW-0233">DNA recombination</keyword>
<dbReference type="PANTHER" id="PTHR33217">
    <property type="entry name" value="TRANSPOSASE FOR INSERTION SEQUENCE ELEMENT IS1081"/>
    <property type="match status" value="1"/>
</dbReference>
<gene>
    <name evidence="7" type="ORF">HXX08_17465</name>
</gene>
<keyword evidence="3 6" id="KW-0815">Transposition</keyword>
<dbReference type="GO" id="GO:0004803">
    <property type="term" value="F:transposase activity"/>
    <property type="evidence" value="ECO:0007669"/>
    <property type="project" value="UniProtKB-UniRule"/>
</dbReference>
<organism evidence="7 8">
    <name type="scientific">Candidatus Chlorohelix allophototropha</name>
    <dbReference type="NCBI Taxonomy" id="3003348"/>
    <lineage>
        <taxon>Bacteria</taxon>
        <taxon>Bacillati</taxon>
        <taxon>Chloroflexota</taxon>
        <taxon>Chloroflexia</taxon>
        <taxon>Candidatus Chloroheliales</taxon>
        <taxon>Candidatus Chloroheliaceae</taxon>
        <taxon>Candidatus Chlorohelix</taxon>
    </lineage>
</organism>
<evidence type="ECO:0000256" key="5">
    <source>
        <dbReference type="ARBA" id="ARBA00023172"/>
    </source>
</evidence>
<dbReference type="RefSeq" id="WP_425607636.1">
    <property type="nucleotide sequence ID" value="NZ_CP128400.1"/>
</dbReference>
<dbReference type="GO" id="GO:0006313">
    <property type="term" value="P:DNA transposition"/>
    <property type="evidence" value="ECO:0007669"/>
    <property type="project" value="UniProtKB-UniRule"/>
</dbReference>
<evidence type="ECO:0000256" key="1">
    <source>
        <dbReference type="ARBA" id="ARBA00002190"/>
    </source>
</evidence>
<dbReference type="EMBL" id="JACATZ010000003">
    <property type="protein sequence ID" value="NWJ47646.1"/>
    <property type="molecule type" value="Genomic_DNA"/>
</dbReference>
<evidence type="ECO:0000313" key="8">
    <source>
        <dbReference type="Proteomes" id="UP000521676"/>
    </source>
</evidence>
<comment type="function">
    <text evidence="1 6">Required for the transposition of the insertion element.</text>
</comment>
<dbReference type="InterPro" id="IPR001207">
    <property type="entry name" value="Transposase_mutator"/>
</dbReference>
<evidence type="ECO:0000256" key="3">
    <source>
        <dbReference type="ARBA" id="ARBA00022578"/>
    </source>
</evidence>
<reference evidence="7 8" key="1">
    <citation type="submission" date="2020-06" db="EMBL/GenBank/DDBJ databases">
        <title>Anoxygenic phototrophic Chloroflexota member uses a Type I reaction center.</title>
        <authorList>
            <person name="Tsuji J.M."/>
            <person name="Shaw N.A."/>
            <person name="Nagashima S."/>
            <person name="Venkiteswaran J."/>
            <person name="Schiff S.L."/>
            <person name="Hanada S."/>
            <person name="Tank M."/>
            <person name="Neufeld J.D."/>
        </authorList>
    </citation>
    <scope>NUCLEOTIDE SEQUENCE [LARGE SCALE GENOMIC DNA]</scope>
    <source>
        <strain evidence="7">L227-S17</strain>
    </source>
</reference>
<proteinExistence type="inferred from homology"/>
<evidence type="ECO:0000256" key="6">
    <source>
        <dbReference type="RuleBase" id="RU365089"/>
    </source>
</evidence>
<keyword evidence="4 6" id="KW-0238">DNA-binding</keyword>